<accession>A0ABU0YLE6</accession>
<evidence type="ECO:0000313" key="2">
    <source>
        <dbReference type="EMBL" id="MDQ7248037.1"/>
    </source>
</evidence>
<sequence length="117" mass="13377">MDLRRDIKRRLAQVAWPMLGACLAGYFVYHAVQGDRGIVAWMQLNQQIRVAETERDKTDAERQEMEQRVALLSNTSLDLDMLEERARVMLNFAHPDDLVIFLNAQQKPGTAPKPAVN</sequence>
<feature type="coiled-coil region" evidence="1">
    <location>
        <begin position="48"/>
        <end position="75"/>
    </location>
</feature>
<evidence type="ECO:0000256" key="1">
    <source>
        <dbReference type="SAM" id="Coils"/>
    </source>
</evidence>
<comment type="caution">
    <text evidence="2">The sequence shown here is derived from an EMBL/GenBank/DDBJ whole genome shotgun (WGS) entry which is preliminary data.</text>
</comment>
<gene>
    <name evidence="2" type="ORF">Q8A70_10190</name>
</gene>
<dbReference type="RefSeq" id="WP_379955481.1">
    <property type="nucleotide sequence ID" value="NZ_JAUYVI010000003.1"/>
</dbReference>
<keyword evidence="1" id="KW-0175">Coiled coil</keyword>
<dbReference type="Proteomes" id="UP001230156">
    <property type="component" value="Unassembled WGS sequence"/>
</dbReference>
<dbReference type="InterPro" id="IPR007060">
    <property type="entry name" value="FtsL/DivIC"/>
</dbReference>
<dbReference type="EMBL" id="JAUYVI010000003">
    <property type="protein sequence ID" value="MDQ7248037.1"/>
    <property type="molecule type" value="Genomic_DNA"/>
</dbReference>
<organism evidence="2 3">
    <name type="scientific">Dongia sedimenti</name>
    <dbReference type="NCBI Taxonomy" id="3064282"/>
    <lineage>
        <taxon>Bacteria</taxon>
        <taxon>Pseudomonadati</taxon>
        <taxon>Pseudomonadota</taxon>
        <taxon>Alphaproteobacteria</taxon>
        <taxon>Rhodospirillales</taxon>
        <taxon>Dongiaceae</taxon>
        <taxon>Dongia</taxon>
    </lineage>
</organism>
<keyword evidence="3" id="KW-1185">Reference proteome</keyword>
<dbReference type="Pfam" id="PF04977">
    <property type="entry name" value="DivIC"/>
    <property type="match status" value="1"/>
</dbReference>
<protein>
    <submittedName>
        <fullName evidence="2">Septum formation initiator family protein</fullName>
    </submittedName>
</protein>
<evidence type="ECO:0000313" key="3">
    <source>
        <dbReference type="Proteomes" id="UP001230156"/>
    </source>
</evidence>
<proteinExistence type="predicted"/>
<name>A0ABU0YLE6_9PROT</name>
<dbReference type="PROSITE" id="PS51257">
    <property type="entry name" value="PROKAR_LIPOPROTEIN"/>
    <property type="match status" value="1"/>
</dbReference>
<reference evidence="3" key="1">
    <citation type="submission" date="2023-08" db="EMBL/GenBank/DDBJ databases">
        <title>Rhodospirillaceae gen. nov., a novel taxon isolated from the Yangtze River Yuezi River estuary sludge.</title>
        <authorList>
            <person name="Ruan L."/>
        </authorList>
    </citation>
    <scope>NUCLEOTIDE SEQUENCE [LARGE SCALE GENOMIC DNA]</scope>
    <source>
        <strain evidence="3">R-7</strain>
    </source>
</reference>